<organism evidence="2 3">
    <name type="scientific">Cryptosporidium canis</name>
    <dbReference type="NCBI Taxonomy" id="195482"/>
    <lineage>
        <taxon>Eukaryota</taxon>
        <taxon>Sar</taxon>
        <taxon>Alveolata</taxon>
        <taxon>Apicomplexa</taxon>
        <taxon>Conoidasida</taxon>
        <taxon>Coccidia</taxon>
        <taxon>Eucoccidiorida</taxon>
        <taxon>Eimeriorina</taxon>
        <taxon>Cryptosporidiidae</taxon>
        <taxon>Cryptosporidium</taxon>
    </lineage>
</organism>
<dbReference type="Proteomes" id="UP001071777">
    <property type="component" value="Unassembled WGS sequence"/>
</dbReference>
<feature type="region of interest" description="Disordered" evidence="1">
    <location>
        <begin position="386"/>
        <end position="537"/>
    </location>
</feature>
<keyword evidence="3" id="KW-1185">Reference proteome</keyword>
<feature type="region of interest" description="Disordered" evidence="1">
    <location>
        <begin position="708"/>
        <end position="733"/>
    </location>
</feature>
<dbReference type="EMBL" id="JAPCXB010000124">
    <property type="protein sequence ID" value="KAJ1607198.1"/>
    <property type="molecule type" value="Genomic_DNA"/>
</dbReference>
<feature type="region of interest" description="Disordered" evidence="1">
    <location>
        <begin position="627"/>
        <end position="692"/>
    </location>
</feature>
<name>A0ABQ8P3V2_9CRYT</name>
<evidence type="ECO:0000313" key="2">
    <source>
        <dbReference type="EMBL" id="KAJ1607198.1"/>
    </source>
</evidence>
<feature type="compositionally biased region" description="Basic and acidic residues" evidence="1">
    <location>
        <begin position="414"/>
        <end position="438"/>
    </location>
</feature>
<feature type="compositionally biased region" description="Basic and acidic residues" evidence="1">
    <location>
        <begin position="670"/>
        <end position="692"/>
    </location>
</feature>
<accession>A0ABQ8P3V2</accession>
<evidence type="ECO:0000256" key="1">
    <source>
        <dbReference type="SAM" id="MobiDB-lite"/>
    </source>
</evidence>
<evidence type="ECO:0000313" key="3">
    <source>
        <dbReference type="Proteomes" id="UP001071777"/>
    </source>
</evidence>
<feature type="compositionally biased region" description="Polar residues" evidence="1">
    <location>
        <begin position="439"/>
        <end position="452"/>
    </location>
</feature>
<gene>
    <name evidence="2" type="ORF">OJ252_2912</name>
</gene>
<proteinExistence type="predicted"/>
<protein>
    <submittedName>
        <fullName evidence="2">Uncharacterized protein</fullName>
    </submittedName>
</protein>
<sequence>MLRFGERGVGEGLRSGYGLGGVVSGAMEEEVGYFDKFGVEHDEGSCRVEDLGDNEISLRMFSQELDSISLSRGDVENIWYVELEGGGEILWSSVIACDFLKQEVVGVDEDGIWEGLGFGNIWDKGRLFGSDINVLTRHQLCDLLRRDGIVDPVSISLLTSVGFWKSLFLTLNYSTYIRRRREILYSGKVRSYIVRFNKRRETIERRMMANPDEHERSGMIKSIYQGIRELFGSIQAHDGCVDGAPGVGQTSREVFKFTYKAPFYWASLLANIYMFEKLGKYDVMLVAMEYISEVVPELIFEFREHSMSNLRGCLGQEESQRLIDRLHVFNNHLLQGTSACFQEYLSDLLSITERSTSILSTYLGDRSEGSNKSMDAAVQGGDQEACTAKDHEGHSVRSPVQDSKRRPNYMRPTRLSEIRRQNSRKVISERVHSRREVEQQGTRESQPVSDQVSVGEGQGQEDEGISGGPLKRAQGPVNAGIVRRGRLGSLRGRGAHVPRGRGERIPQGDASEGLPDQGSSLVTPEGAEMGEVEHQPEERNNLSTILNILEEKSRSQSVNKVNFDDELFNIISEIDKINFNNINIANVSTNISDDCSQNAVDSGARLEDSRDVDFGHSFGDFMDGSVEEEEDLSASNGQDNGGEDGFSQMVGVRSPLDPYDWYYSSNGDEGDLHERAPAGGELDKEDSGGVSVEDEKATTLINLNENIEPNSGVARGHRPQLQDGTGGIVPGKQEISPSIQVNELKYIESILDREIEELQRQEDELAFDIYF</sequence>
<reference evidence="2" key="1">
    <citation type="submission" date="2022-10" db="EMBL/GenBank/DDBJ databases">
        <title>Adaptive evolution leads to modifications in subtelomeric GC content in a zoonotic Cryptosporidium species.</title>
        <authorList>
            <person name="Li J."/>
            <person name="Feng Y."/>
            <person name="Xiao L."/>
        </authorList>
    </citation>
    <scope>NUCLEOTIDE SEQUENCE</scope>
    <source>
        <strain evidence="2">25894</strain>
    </source>
</reference>
<comment type="caution">
    <text evidence="2">The sequence shown here is derived from an EMBL/GenBank/DDBJ whole genome shotgun (WGS) entry which is preliminary data.</text>
</comment>